<reference evidence="2" key="2">
    <citation type="submission" date="2015-06" db="UniProtKB">
        <authorList>
            <consortium name="EnsemblMetazoa"/>
        </authorList>
    </citation>
    <scope>IDENTIFICATION</scope>
</reference>
<dbReference type="InterPro" id="IPR023252">
    <property type="entry name" value="Aurora_borealis_protein"/>
</dbReference>
<dbReference type="AlphaFoldDB" id="T1GA30"/>
<sequence length="413" mass="46277">MSSTAAVAAESVGAEKQSIRCQAQRVILAHISGNTPVSKPGRRIRDSSAQTILSFPPDLPPEIEAVLKPYFSYHENQQQDIDKEEVYVDYEARDALLRRKLFDINDYQEIEEPAIYEYDHFSPPPKSPELDTKPFQDSLDKSSFGSLSPISKLERTVSPSKDSPIQTNKRTVSPSKDSPIQTNSAINEDCSIGKRKSSFLNSSFTDERETPTQSRHIHLRNASLSSNSYRNSPNDGCSSEGTPGTVINGSLYRSTPGLLSTRRSSSPCFESNVSIDRSVNRKISQLVMNSAKRPKSEITDIFKEEDETEDEELQLSQFSTSIESPGKFKNADHADTPRGSQQKRRVRAKNLSQSFTLHSEDEDFEKVDKENLNSKVNYVYSSSSTSTFYRTDSGFNELTQSSTASQEIIEYEN</sequence>
<feature type="region of interest" description="Disordered" evidence="1">
    <location>
        <begin position="221"/>
        <end position="248"/>
    </location>
</feature>
<dbReference type="STRING" id="36166.T1GA30"/>
<feature type="region of interest" description="Disordered" evidence="1">
    <location>
        <begin position="303"/>
        <end position="352"/>
    </location>
</feature>
<dbReference type="HOGENOM" id="CLU_666625_0_0_1"/>
<feature type="region of interest" description="Disordered" evidence="1">
    <location>
        <begin position="115"/>
        <end position="188"/>
    </location>
</feature>
<dbReference type="Proteomes" id="UP000015102">
    <property type="component" value="Unassembled WGS sequence"/>
</dbReference>
<feature type="compositionally biased region" description="Polar residues" evidence="1">
    <location>
        <begin position="222"/>
        <end position="248"/>
    </location>
</feature>
<feature type="compositionally biased region" description="Acidic residues" evidence="1">
    <location>
        <begin position="303"/>
        <end position="313"/>
    </location>
</feature>
<organism evidence="2 3">
    <name type="scientific">Megaselia scalaris</name>
    <name type="common">Humpbacked fly</name>
    <name type="synonym">Phora scalaris</name>
    <dbReference type="NCBI Taxonomy" id="36166"/>
    <lineage>
        <taxon>Eukaryota</taxon>
        <taxon>Metazoa</taxon>
        <taxon>Ecdysozoa</taxon>
        <taxon>Arthropoda</taxon>
        <taxon>Hexapoda</taxon>
        <taxon>Insecta</taxon>
        <taxon>Pterygota</taxon>
        <taxon>Neoptera</taxon>
        <taxon>Endopterygota</taxon>
        <taxon>Diptera</taxon>
        <taxon>Brachycera</taxon>
        <taxon>Muscomorpha</taxon>
        <taxon>Platypezoidea</taxon>
        <taxon>Phoridae</taxon>
        <taxon>Megaseliini</taxon>
        <taxon>Megaselia</taxon>
    </lineage>
</organism>
<dbReference type="EMBL" id="CAQQ02017174">
    <property type="status" value="NOT_ANNOTATED_CDS"/>
    <property type="molecule type" value="Genomic_DNA"/>
</dbReference>
<feature type="compositionally biased region" description="Polar residues" evidence="1">
    <location>
        <begin position="157"/>
        <end position="186"/>
    </location>
</feature>
<feature type="compositionally biased region" description="Polar residues" evidence="1">
    <location>
        <begin position="314"/>
        <end position="323"/>
    </location>
</feature>
<dbReference type="EnsemblMetazoa" id="MESCA000075-RA">
    <property type="protein sequence ID" value="MESCA000075-PA"/>
    <property type="gene ID" value="MESCA000075"/>
</dbReference>
<dbReference type="OMA" id="QTMFAGR"/>
<reference evidence="3" key="1">
    <citation type="submission" date="2013-02" db="EMBL/GenBank/DDBJ databases">
        <authorList>
            <person name="Hughes D."/>
        </authorList>
    </citation>
    <scope>NUCLEOTIDE SEQUENCE</scope>
    <source>
        <strain>Durham</strain>
        <strain evidence="3">NC isolate 2 -- Noor lab</strain>
    </source>
</reference>
<evidence type="ECO:0000256" key="1">
    <source>
        <dbReference type="SAM" id="MobiDB-lite"/>
    </source>
</evidence>
<dbReference type="PRINTS" id="PR02038">
    <property type="entry name" value="AURORABORA"/>
</dbReference>
<dbReference type="EMBL" id="CAQQ02017173">
    <property type="status" value="NOT_ANNOTATED_CDS"/>
    <property type="molecule type" value="Genomic_DNA"/>
</dbReference>
<accession>T1GA30</accession>
<evidence type="ECO:0000313" key="2">
    <source>
        <dbReference type="EnsemblMetazoa" id="MESCA000075-PA"/>
    </source>
</evidence>
<name>T1GA30_MEGSC</name>
<evidence type="ECO:0000313" key="3">
    <source>
        <dbReference type="Proteomes" id="UP000015102"/>
    </source>
</evidence>
<dbReference type="EMBL" id="CAQQ02017175">
    <property type="status" value="NOT_ANNOTATED_CDS"/>
    <property type="molecule type" value="Genomic_DNA"/>
</dbReference>
<proteinExistence type="predicted"/>
<feature type="compositionally biased region" description="Basic and acidic residues" evidence="1">
    <location>
        <begin position="128"/>
        <end position="140"/>
    </location>
</feature>
<keyword evidence="3" id="KW-1185">Reference proteome</keyword>
<protein>
    <submittedName>
        <fullName evidence="2">Uncharacterized protein</fullName>
    </submittedName>
</protein>